<dbReference type="CDD" id="cd02248">
    <property type="entry name" value="Peptidase_C1A"/>
    <property type="match status" value="1"/>
</dbReference>
<feature type="domain" description="Peptidase C1A papain C-terminal" evidence="6">
    <location>
        <begin position="119"/>
        <end position="333"/>
    </location>
</feature>
<name>A0A8J6ELE8_ELECQ</name>
<dbReference type="EMBL" id="WNTK01000178">
    <property type="protein sequence ID" value="KAG9471121.1"/>
    <property type="molecule type" value="Genomic_DNA"/>
</dbReference>
<dbReference type="Pfam" id="PF08246">
    <property type="entry name" value="Inhibitor_I29"/>
    <property type="match status" value="1"/>
</dbReference>
<dbReference type="FunFam" id="3.90.70.10:FF:000006">
    <property type="entry name" value="Cathepsin S"/>
    <property type="match status" value="1"/>
</dbReference>
<dbReference type="InterPro" id="IPR038765">
    <property type="entry name" value="Papain-like_cys_pep_sf"/>
</dbReference>
<feature type="domain" description="Cathepsin propeptide inhibitor" evidence="7">
    <location>
        <begin position="30"/>
        <end position="90"/>
    </location>
</feature>
<feature type="chain" id="PRO_5035287716" description="Cathepsin S" evidence="5">
    <location>
        <begin position="21"/>
        <end position="334"/>
    </location>
</feature>
<proteinExistence type="inferred from homology"/>
<keyword evidence="9" id="KW-1185">Reference proteome</keyword>
<sequence>MHFRAVHLLGLVAIMMPVDCSPDPSLDSHWYLWAKTHEKMYNNKVDELRRRVIWEDNLKFIMVHNLEHSLGLHSYELGMNHLGDMTSEEVLAAMTGLRHVDISMSNDTDLSENVLKSKVPESIDWRKQNCVTDVKDQGMCSCSWAFSSVGSLECQLKIRSGKLVSLSAQNLVDCSSSYGNSGCAGGFLVAAYRYIIDNGIESDSTYPYEGQDQTCHFSATKKATSVTSYKQVPFGDENEMKQVVSKVGPVSAAIDASRRSFYLYKKGVYYDPLCSSSQPNHAVLVVGYGAEDGVEYWLVKNSWGPSFGDEGYVKMARNHYNHCGIANYGSYPVV</sequence>
<evidence type="ECO:0000259" key="7">
    <source>
        <dbReference type="SMART" id="SM00848"/>
    </source>
</evidence>
<keyword evidence="4" id="KW-0788">Thiol protease</keyword>
<dbReference type="InterPro" id="IPR025661">
    <property type="entry name" value="Pept_asp_AS"/>
</dbReference>
<dbReference type="OrthoDB" id="190265at2759"/>
<evidence type="ECO:0000313" key="9">
    <source>
        <dbReference type="Proteomes" id="UP000770717"/>
    </source>
</evidence>
<dbReference type="SMART" id="SM00848">
    <property type="entry name" value="Inhibitor_I29"/>
    <property type="match status" value="1"/>
</dbReference>
<dbReference type="AlphaFoldDB" id="A0A8J6ELE8"/>
<keyword evidence="3" id="KW-0378">Hydrolase</keyword>
<evidence type="ECO:0000256" key="5">
    <source>
        <dbReference type="SAM" id="SignalP"/>
    </source>
</evidence>
<keyword evidence="5" id="KW-0732">Signal</keyword>
<dbReference type="PANTHER" id="PTHR12411">
    <property type="entry name" value="CYSTEINE PROTEASE FAMILY C1-RELATED"/>
    <property type="match status" value="1"/>
</dbReference>
<accession>A0A8J6ELE8</accession>
<reference evidence="8" key="1">
    <citation type="thesis" date="2020" institute="ProQuest LLC" country="789 East Eisenhower Parkway, Ann Arbor, MI, USA">
        <title>Comparative Genomics and Chromosome Evolution.</title>
        <authorList>
            <person name="Mudd A.B."/>
        </authorList>
    </citation>
    <scope>NUCLEOTIDE SEQUENCE</scope>
    <source>
        <strain evidence="8">HN-11 Male</strain>
        <tissue evidence="8">Kidney and liver</tissue>
    </source>
</reference>
<protein>
    <recommendedName>
        <fullName evidence="10">Cathepsin S</fullName>
    </recommendedName>
</protein>
<dbReference type="Pfam" id="PF00112">
    <property type="entry name" value="Peptidase_C1"/>
    <property type="match status" value="1"/>
</dbReference>
<evidence type="ECO:0000256" key="3">
    <source>
        <dbReference type="ARBA" id="ARBA00022801"/>
    </source>
</evidence>
<dbReference type="InterPro" id="IPR039417">
    <property type="entry name" value="Peptidase_C1A_papain-like"/>
</dbReference>
<dbReference type="GO" id="GO:0008234">
    <property type="term" value="F:cysteine-type peptidase activity"/>
    <property type="evidence" value="ECO:0007669"/>
    <property type="project" value="UniProtKB-KW"/>
</dbReference>
<comment type="similarity">
    <text evidence="1">Belongs to the peptidase C1 family.</text>
</comment>
<organism evidence="8 9">
    <name type="scientific">Eleutherodactylus coqui</name>
    <name type="common">Puerto Rican coqui</name>
    <dbReference type="NCBI Taxonomy" id="57060"/>
    <lineage>
        <taxon>Eukaryota</taxon>
        <taxon>Metazoa</taxon>
        <taxon>Chordata</taxon>
        <taxon>Craniata</taxon>
        <taxon>Vertebrata</taxon>
        <taxon>Euteleostomi</taxon>
        <taxon>Amphibia</taxon>
        <taxon>Batrachia</taxon>
        <taxon>Anura</taxon>
        <taxon>Neobatrachia</taxon>
        <taxon>Hyloidea</taxon>
        <taxon>Eleutherodactylidae</taxon>
        <taxon>Eleutherodactylinae</taxon>
        <taxon>Eleutherodactylus</taxon>
        <taxon>Eleutherodactylus</taxon>
    </lineage>
</organism>
<dbReference type="InterPro" id="IPR000668">
    <property type="entry name" value="Peptidase_C1A_C"/>
</dbReference>
<evidence type="ECO:0000256" key="2">
    <source>
        <dbReference type="ARBA" id="ARBA00022670"/>
    </source>
</evidence>
<dbReference type="PROSITE" id="PS00640">
    <property type="entry name" value="THIOL_PROTEASE_ASN"/>
    <property type="match status" value="1"/>
</dbReference>
<comment type="caution">
    <text evidence="8">The sequence shown here is derived from an EMBL/GenBank/DDBJ whole genome shotgun (WGS) entry which is preliminary data.</text>
</comment>
<dbReference type="Proteomes" id="UP000770717">
    <property type="component" value="Unassembled WGS sequence"/>
</dbReference>
<evidence type="ECO:0000313" key="8">
    <source>
        <dbReference type="EMBL" id="KAG9471121.1"/>
    </source>
</evidence>
<dbReference type="SUPFAM" id="SSF54001">
    <property type="entry name" value="Cysteine proteinases"/>
    <property type="match status" value="1"/>
</dbReference>
<keyword evidence="2" id="KW-0645">Protease</keyword>
<dbReference type="PRINTS" id="PR00705">
    <property type="entry name" value="PAPAIN"/>
</dbReference>
<evidence type="ECO:0000256" key="4">
    <source>
        <dbReference type="ARBA" id="ARBA00022807"/>
    </source>
</evidence>
<dbReference type="InterPro" id="IPR013201">
    <property type="entry name" value="Prot_inhib_I29"/>
</dbReference>
<evidence type="ECO:0000259" key="6">
    <source>
        <dbReference type="SMART" id="SM00645"/>
    </source>
</evidence>
<evidence type="ECO:0000256" key="1">
    <source>
        <dbReference type="ARBA" id="ARBA00008455"/>
    </source>
</evidence>
<dbReference type="InterPro" id="IPR013128">
    <property type="entry name" value="Peptidase_C1A"/>
</dbReference>
<evidence type="ECO:0008006" key="10">
    <source>
        <dbReference type="Google" id="ProtNLM"/>
    </source>
</evidence>
<dbReference type="Gene3D" id="3.90.70.10">
    <property type="entry name" value="Cysteine proteinases"/>
    <property type="match status" value="1"/>
</dbReference>
<gene>
    <name evidence="8" type="ORF">GDO78_015741</name>
</gene>
<feature type="signal peptide" evidence="5">
    <location>
        <begin position="1"/>
        <end position="20"/>
    </location>
</feature>
<dbReference type="SMART" id="SM00645">
    <property type="entry name" value="Pept_C1"/>
    <property type="match status" value="1"/>
</dbReference>
<dbReference type="GO" id="GO:0006508">
    <property type="term" value="P:proteolysis"/>
    <property type="evidence" value="ECO:0007669"/>
    <property type="project" value="UniProtKB-KW"/>
</dbReference>